<proteinExistence type="predicted"/>
<dbReference type="AlphaFoldDB" id="A0ABD4YDZ6"/>
<evidence type="ECO:0000313" key="2">
    <source>
        <dbReference type="Proteomes" id="UP001160152"/>
    </source>
</evidence>
<dbReference type="RefSeq" id="WP_256673510.1">
    <property type="nucleotide sequence ID" value="NZ_JAOCBV010000001.1"/>
</dbReference>
<protein>
    <submittedName>
        <fullName evidence="1">Uncharacterized protein</fullName>
    </submittedName>
</protein>
<dbReference type="EMBL" id="JAOCBV010000001">
    <property type="protein sequence ID" value="MDH0757040.1"/>
    <property type="molecule type" value="Genomic_DNA"/>
</dbReference>
<comment type="caution">
    <text evidence="1">The sequence shown here is derived from an EMBL/GenBank/DDBJ whole genome shotgun (WGS) entry which is preliminary data.</text>
</comment>
<sequence length="194" mass="21457">MAGAPMPVLDVQKLYENALTSVRLGVEDFERCSGAAGDPARALSAVRNLFAGVLLLFKYKIASCATDAGDAAALIFNPPEVLPYPDGQGSVEWLPVGKFRNTTIDVATIEKRFNAFGIQVEWKVIEKLQLCRNHLEHLHPANTLGEVASFVAELFPLLQAFIQDQLEEKPADLLGESWQAMLRHHALFTENKQR</sequence>
<dbReference type="Proteomes" id="UP001160152">
    <property type="component" value="Unassembled WGS sequence"/>
</dbReference>
<name>A0ABD4YDZ6_9PSED</name>
<reference evidence="1 2" key="1">
    <citation type="submission" date="2022-09" db="EMBL/GenBank/DDBJ databases">
        <title>Intensive care unit water sources are persistently colonized with multi-drug resistant bacteria and are the site of extensive horizontal gene transfer of antibiotic resistance genes.</title>
        <authorList>
            <person name="Diorio-Toth L."/>
        </authorList>
    </citation>
    <scope>NUCLEOTIDE SEQUENCE [LARGE SCALE GENOMIC DNA]</scope>
    <source>
        <strain evidence="1 2">GD03901</strain>
    </source>
</reference>
<evidence type="ECO:0000313" key="1">
    <source>
        <dbReference type="EMBL" id="MDH0757040.1"/>
    </source>
</evidence>
<organism evidence="1 2">
    <name type="scientific">Pseudomonas juntendi</name>
    <dbReference type="NCBI Taxonomy" id="2666183"/>
    <lineage>
        <taxon>Bacteria</taxon>
        <taxon>Pseudomonadati</taxon>
        <taxon>Pseudomonadota</taxon>
        <taxon>Gammaproteobacteria</taxon>
        <taxon>Pseudomonadales</taxon>
        <taxon>Pseudomonadaceae</taxon>
        <taxon>Pseudomonas</taxon>
    </lineage>
</organism>
<accession>A0ABD4YDZ6</accession>
<gene>
    <name evidence="1" type="ORF">N5C70_09955</name>
</gene>